<keyword evidence="4" id="KW-1185">Reference proteome</keyword>
<dbReference type="PROSITE" id="PS50293">
    <property type="entry name" value="TPR_REGION"/>
    <property type="match status" value="1"/>
</dbReference>
<dbReference type="PANTHER" id="PTHR46224">
    <property type="entry name" value="ANKYRIN REPEAT FAMILY PROTEIN"/>
    <property type="match status" value="1"/>
</dbReference>
<dbReference type="Pfam" id="PF00515">
    <property type="entry name" value="TPR_1"/>
    <property type="match status" value="1"/>
</dbReference>
<dbReference type="EMBL" id="JADFTS010000005">
    <property type="protein sequence ID" value="KAF9605878.1"/>
    <property type="molecule type" value="Genomic_DNA"/>
</dbReference>
<feature type="repeat" description="ANK" evidence="1">
    <location>
        <begin position="65"/>
        <end position="87"/>
    </location>
</feature>
<gene>
    <name evidence="3" type="ORF">IFM89_019850</name>
</gene>
<sequence>MDSLESKKVVEESFKSTFVGLHKFQKDILLAASNGNLQHLKELISGLVEDGKNVGEILSKIIDRDGQTVLHIVASEGNLQLCKYLVEDLNLDLRLKTTDGKTPLILASLGGHMGTALYLLDQGANPNTTDDAGFTPLHYVAERGDNQLLELLLLRGSEVNIVSSLGTPLQRAAGAGKHEALQTLLNHNADPNLYYHSALTPLAASIIAESFCCTELLLKAGAEVDTGSCGRVPILLAASEGLTNTLKLLVEFGANADVVDDVGLKAIEIAALKGNRQDVEILLSNSQQIPTYLDWTVDGIIKHIDSEEAKEQIEVKTEQSFKEAKLKGEEAFSRNDYLAAILWYSKAISANSSDKFLLSKRSLCWALTREGDKALDDARKCLESDPEWAEAHYREGVAWSTLKKYDRAVAAFRQGIDLDPNDKELKVAFQRACEADLADAI</sequence>
<dbReference type="PROSITE" id="PS50088">
    <property type="entry name" value="ANK_REPEAT"/>
    <property type="match status" value="4"/>
</dbReference>
<dbReference type="PROSITE" id="PS50005">
    <property type="entry name" value="TPR"/>
    <property type="match status" value="1"/>
</dbReference>
<keyword evidence="2" id="KW-0802">TPR repeat</keyword>
<proteinExistence type="predicted"/>
<dbReference type="Gene3D" id="1.25.40.10">
    <property type="entry name" value="Tetratricopeptide repeat domain"/>
    <property type="match status" value="1"/>
</dbReference>
<dbReference type="InterPro" id="IPR019734">
    <property type="entry name" value="TPR_rpt"/>
</dbReference>
<feature type="repeat" description="TPR" evidence="2">
    <location>
        <begin position="389"/>
        <end position="422"/>
    </location>
</feature>
<dbReference type="Proteomes" id="UP000631114">
    <property type="component" value="Unassembled WGS sequence"/>
</dbReference>
<dbReference type="SUPFAM" id="SSF48403">
    <property type="entry name" value="Ankyrin repeat"/>
    <property type="match status" value="1"/>
</dbReference>
<feature type="repeat" description="ANK" evidence="1">
    <location>
        <begin position="132"/>
        <end position="164"/>
    </location>
</feature>
<dbReference type="SUPFAM" id="SSF48452">
    <property type="entry name" value="TPR-like"/>
    <property type="match status" value="1"/>
</dbReference>
<comment type="caution">
    <text evidence="3">The sequence shown here is derived from an EMBL/GenBank/DDBJ whole genome shotgun (WGS) entry which is preliminary data.</text>
</comment>
<evidence type="ECO:0000256" key="1">
    <source>
        <dbReference type="PROSITE-ProRule" id="PRU00023"/>
    </source>
</evidence>
<keyword evidence="1" id="KW-0040">ANK repeat</keyword>
<feature type="repeat" description="ANK" evidence="1">
    <location>
        <begin position="99"/>
        <end position="131"/>
    </location>
</feature>
<dbReference type="Gene3D" id="1.25.40.20">
    <property type="entry name" value="Ankyrin repeat-containing domain"/>
    <property type="match status" value="2"/>
</dbReference>
<accession>A0A835HYV5</accession>
<feature type="repeat" description="ANK" evidence="1">
    <location>
        <begin position="229"/>
        <end position="261"/>
    </location>
</feature>
<dbReference type="PANTHER" id="PTHR46224:SF67">
    <property type="entry name" value="HSP70-HSP90 ORGANIZING PROTEIN 3-LIKE"/>
    <property type="match status" value="1"/>
</dbReference>
<evidence type="ECO:0000256" key="2">
    <source>
        <dbReference type="PROSITE-ProRule" id="PRU00339"/>
    </source>
</evidence>
<dbReference type="SMART" id="SM00028">
    <property type="entry name" value="TPR"/>
    <property type="match status" value="2"/>
</dbReference>
<dbReference type="PROSITE" id="PS50297">
    <property type="entry name" value="ANK_REP_REGION"/>
    <property type="match status" value="4"/>
</dbReference>
<evidence type="ECO:0000313" key="3">
    <source>
        <dbReference type="EMBL" id="KAF9605878.1"/>
    </source>
</evidence>
<reference evidence="3 4" key="1">
    <citation type="submission" date="2020-10" db="EMBL/GenBank/DDBJ databases">
        <title>The Coptis chinensis genome and diversification of protoberbering-type alkaloids.</title>
        <authorList>
            <person name="Wang B."/>
            <person name="Shu S."/>
            <person name="Song C."/>
            <person name="Liu Y."/>
        </authorList>
    </citation>
    <scope>NUCLEOTIDE SEQUENCE [LARGE SCALE GENOMIC DNA]</scope>
    <source>
        <strain evidence="3">HL-2020</strain>
        <tissue evidence="3">Leaf</tissue>
    </source>
</reference>
<evidence type="ECO:0000313" key="4">
    <source>
        <dbReference type="Proteomes" id="UP000631114"/>
    </source>
</evidence>
<name>A0A835HYV5_9MAGN</name>
<dbReference type="InterPro" id="IPR036770">
    <property type="entry name" value="Ankyrin_rpt-contain_sf"/>
</dbReference>
<organism evidence="3 4">
    <name type="scientific">Coptis chinensis</name>
    <dbReference type="NCBI Taxonomy" id="261450"/>
    <lineage>
        <taxon>Eukaryota</taxon>
        <taxon>Viridiplantae</taxon>
        <taxon>Streptophyta</taxon>
        <taxon>Embryophyta</taxon>
        <taxon>Tracheophyta</taxon>
        <taxon>Spermatophyta</taxon>
        <taxon>Magnoliopsida</taxon>
        <taxon>Ranunculales</taxon>
        <taxon>Ranunculaceae</taxon>
        <taxon>Coptidoideae</taxon>
        <taxon>Coptis</taxon>
    </lineage>
</organism>
<dbReference type="Pfam" id="PF00023">
    <property type="entry name" value="Ank"/>
    <property type="match status" value="1"/>
</dbReference>
<dbReference type="OrthoDB" id="1860613at2759"/>
<dbReference type="SMART" id="SM00248">
    <property type="entry name" value="ANK"/>
    <property type="match status" value="5"/>
</dbReference>
<dbReference type="InterPro" id="IPR051616">
    <property type="entry name" value="Cul2-RING_E3_ligase_SR"/>
</dbReference>
<dbReference type="Pfam" id="PF12796">
    <property type="entry name" value="Ank_2"/>
    <property type="match status" value="2"/>
</dbReference>
<protein>
    <submittedName>
        <fullName evidence="3">Uncharacterized protein</fullName>
    </submittedName>
</protein>
<dbReference type="InterPro" id="IPR011990">
    <property type="entry name" value="TPR-like_helical_dom_sf"/>
</dbReference>
<dbReference type="InterPro" id="IPR002110">
    <property type="entry name" value="Ankyrin_rpt"/>
</dbReference>
<dbReference type="AlphaFoldDB" id="A0A835HYV5"/>